<protein>
    <submittedName>
        <fullName evidence="2">Steroid delta-isomerase</fullName>
    </submittedName>
</protein>
<dbReference type="SUPFAM" id="SSF54427">
    <property type="entry name" value="NTF2-like"/>
    <property type="match status" value="1"/>
</dbReference>
<dbReference type="InterPro" id="IPR032710">
    <property type="entry name" value="NTF2-like_dom_sf"/>
</dbReference>
<name>A0A1K0IB14_CUPNE</name>
<organism evidence="2">
    <name type="scientific">Cupriavidus necator</name>
    <name type="common">Alcaligenes eutrophus</name>
    <name type="synonym">Ralstonia eutropha</name>
    <dbReference type="NCBI Taxonomy" id="106590"/>
    <lineage>
        <taxon>Bacteria</taxon>
        <taxon>Pseudomonadati</taxon>
        <taxon>Pseudomonadota</taxon>
        <taxon>Betaproteobacteria</taxon>
        <taxon>Burkholderiales</taxon>
        <taxon>Burkholderiaceae</taxon>
        <taxon>Cupriavidus</taxon>
    </lineage>
</organism>
<evidence type="ECO:0000313" key="2">
    <source>
        <dbReference type="EMBL" id="SCU74324.1"/>
    </source>
</evidence>
<proteinExistence type="predicted"/>
<dbReference type="Pfam" id="PF12680">
    <property type="entry name" value="SnoaL_2"/>
    <property type="match status" value="1"/>
</dbReference>
<dbReference type="Gene3D" id="3.10.450.50">
    <property type="match status" value="1"/>
</dbReference>
<reference evidence="2" key="1">
    <citation type="submission" date="2016-09" db="EMBL/GenBank/DDBJ databases">
        <authorList>
            <person name="Capua I."/>
            <person name="De Benedictis P."/>
            <person name="Joannis T."/>
            <person name="Lombin L.H."/>
            <person name="Cattoli G."/>
        </authorList>
    </citation>
    <scope>NUCLEOTIDE SEQUENCE</scope>
    <source>
        <strain evidence="2">B9</strain>
    </source>
</reference>
<dbReference type="GO" id="GO:0016853">
    <property type="term" value="F:isomerase activity"/>
    <property type="evidence" value="ECO:0007669"/>
    <property type="project" value="UniProtKB-KW"/>
</dbReference>
<evidence type="ECO:0000259" key="1">
    <source>
        <dbReference type="Pfam" id="PF12680"/>
    </source>
</evidence>
<dbReference type="EMBL" id="FMSH01000081">
    <property type="protein sequence ID" value="SCU74324.1"/>
    <property type="molecule type" value="Genomic_DNA"/>
</dbReference>
<sequence>MPQGPDSAAMKATLLAYVERFNAGDAQGVAALYADDATVEDPVGAQPIAGKPAILAFYQHATALGARLEVVAPPRGSHGDAAALTFAVHARLEGRPARIDVTDIMTFGADGRIRSMRAHWGPDDMHFL</sequence>
<accession>A0A1K0IB14</accession>
<gene>
    <name evidence="2" type="ORF">CNECB9_1710013</name>
</gene>
<dbReference type="AlphaFoldDB" id="A0A1K0IB14"/>
<keyword evidence="2" id="KW-0413">Isomerase</keyword>
<feature type="domain" description="SnoaL-like" evidence="1">
    <location>
        <begin position="16"/>
        <end position="115"/>
    </location>
</feature>
<dbReference type="RefSeq" id="WP_340521588.1">
    <property type="nucleotide sequence ID" value="NZ_FMSH01000081.1"/>
</dbReference>
<dbReference type="InterPro" id="IPR037401">
    <property type="entry name" value="SnoaL-like"/>
</dbReference>